<protein>
    <submittedName>
        <fullName evidence="1">Uncharacterized protein</fullName>
    </submittedName>
</protein>
<name>A0A1F7ULA2_9BACT</name>
<evidence type="ECO:0000313" key="1">
    <source>
        <dbReference type="EMBL" id="OGL79056.1"/>
    </source>
</evidence>
<comment type="caution">
    <text evidence="1">The sequence shown here is derived from an EMBL/GenBank/DDBJ whole genome shotgun (WGS) entry which is preliminary data.</text>
</comment>
<evidence type="ECO:0000313" key="2">
    <source>
        <dbReference type="Proteomes" id="UP000176603"/>
    </source>
</evidence>
<gene>
    <name evidence="1" type="ORF">A3E39_02310</name>
</gene>
<dbReference type="Proteomes" id="UP000176603">
    <property type="component" value="Unassembled WGS sequence"/>
</dbReference>
<reference evidence="1 2" key="1">
    <citation type="journal article" date="2016" name="Nat. Commun.">
        <title>Thousands of microbial genomes shed light on interconnected biogeochemical processes in an aquifer system.</title>
        <authorList>
            <person name="Anantharaman K."/>
            <person name="Brown C.T."/>
            <person name="Hug L.A."/>
            <person name="Sharon I."/>
            <person name="Castelle C.J."/>
            <person name="Probst A.J."/>
            <person name="Thomas B.C."/>
            <person name="Singh A."/>
            <person name="Wilkins M.J."/>
            <person name="Karaoz U."/>
            <person name="Brodie E.L."/>
            <person name="Williams K.H."/>
            <person name="Hubbard S.S."/>
            <person name="Banfield J.F."/>
        </authorList>
    </citation>
    <scope>NUCLEOTIDE SEQUENCE [LARGE SCALE GENOMIC DNA]</scope>
</reference>
<sequence length="162" mass="18783">MQFELTDPAHDEYEYRLERLYHEIKRIADRINVIGSSDGYHLGLMCIGQTFEFSDDRSVCLREFSIATLVRQHAHFDLLYDPNLPTRRYVFKRIGTAYVTYRDEGHGQMHKFGSLGEGLIHILDHLRESLVLIRNETDEKIKAVMTLSDSLTGRKPVRPDSG</sequence>
<dbReference type="AlphaFoldDB" id="A0A1F7ULA2"/>
<accession>A0A1F7ULA2</accession>
<dbReference type="EMBL" id="MGEH01000018">
    <property type="protein sequence ID" value="OGL79056.1"/>
    <property type="molecule type" value="Genomic_DNA"/>
</dbReference>
<organism evidence="1 2">
    <name type="scientific">Candidatus Uhrbacteria bacterium RIFCSPHIGHO2_12_FULL_60_25</name>
    <dbReference type="NCBI Taxonomy" id="1802399"/>
    <lineage>
        <taxon>Bacteria</taxon>
        <taxon>Candidatus Uhriibacteriota</taxon>
    </lineage>
</organism>
<proteinExistence type="predicted"/>